<evidence type="ECO:0000313" key="1">
    <source>
        <dbReference type="EMBL" id="MBV7271637.1"/>
    </source>
</evidence>
<keyword evidence="2" id="KW-1185">Reference proteome</keyword>
<evidence type="ECO:0000313" key="2">
    <source>
        <dbReference type="Proteomes" id="UP000694308"/>
    </source>
</evidence>
<dbReference type="AlphaFoldDB" id="A0A949TJF0"/>
<name>A0A949TJF0_9CLOT</name>
<organism evidence="1 2">
    <name type="scientific">Clostridium thailandense</name>
    <dbReference type="NCBI Taxonomy" id="2794346"/>
    <lineage>
        <taxon>Bacteria</taxon>
        <taxon>Bacillati</taxon>
        <taxon>Bacillota</taxon>
        <taxon>Clostridia</taxon>
        <taxon>Eubacteriales</taxon>
        <taxon>Clostridiaceae</taxon>
        <taxon>Clostridium</taxon>
    </lineage>
</organism>
<dbReference type="RefSeq" id="WP_218318672.1">
    <property type="nucleotide sequence ID" value="NZ_JAEEGC010000007.1"/>
</dbReference>
<comment type="caution">
    <text evidence="1">The sequence shown here is derived from an EMBL/GenBank/DDBJ whole genome shotgun (WGS) entry which is preliminary data.</text>
</comment>
<gene>
    <name evidence="1" type="ORF">I6U48_01750</name>
</gene>
<protein>
    <submittedName>
        <fullName evidence="1">Uncharacterized protein</fullName>
    </submittedName>
</protein>
<dbReference type="Proteomes" id="UP000694308">
    <property type="component" value="Unassembled WGS sequence"/>
</dbReference>
<reference evidence="1" key="1">
    <citation type="submission" date="2020-12" db="EMBL/GenBank/DDBJ databases">
        <title>Clostridium thailandense sp. nov., a novel acetogenic bacterium isolated from peat land soil in Thailand.</title>
        <authorList>
            <person name="Chaikitkaew S."/>
            <person name="Birkeland N.K."/>
        </authorList>
    </citation>
    <scope>NUCLEOTIDE SEQUENCE</scope>
    <source>
        <strain evidence="1">PL3</strain>
    </source>
</reference>
<accession>A0A949TJF0</accession>
<sequence>MKLLLDLIGNLSSFATLHSWIKEQYKSRTSKVNMHKLDNIDLKIREKILREIKGEYDIEKLDDFVAKHSLNFKNRGLSILFSEDERKETIGDYIKKNSACDKDKTANILNEYFDLLNEYLFKNLSFETKFLKKCINDEGEHIIETIEEILDDKLKCENIYKDVPYSQAIISRCNSINSLLLNNMSIDLWRKSVDTDYLAADNLANVFLRVEKLLQSFNIDKFDRLSGNSSNEPIESLMQFVLTSASDFSVELNEYYNKVIIPTVNCINGYEDKDKDFHMSIGALGLYNDNSDEKIYRCVMNNLLTFFTKVCDVLSELWKDKNYEYIENIVSNEMHKYIYHRIKYHFDDKSKLMLKMIYDRNLILDTDLANEFGYNISYVRKTLYSATKAFLGYKYNDKKSTKLYIDGAYRATIKKYYNELFNGVAYEE</sequence>
<dbReference type="EMBL" id="JAEEGC010000007">
    <property type="protein sequence ID" value="MBV7271637.1"/>
    <property type="molecule type" value="Genomic_DNA"/>
</dbReference>
<proteinExistence type="predicted"/>